<evidence type="ECO:0000256" key="1">
    <source>
        <dbReference type="ARBA" id="ARBA00004922"/>
    </source>
</evidence>
<dbReference type="GO" id="GO:0012505">
    <property type="term" value="C:endomembrane system"/>
    <property type="evidence" value="ECO:0007669"/>
    <property type="project" value="TreeGrafter"/>
</dbReference>
<evidence type="ECO:0000256" key="4">
    <source>
        <dbReference type="ARBA" id="ARBA00022679"/>
    </source>
</evidence>
<dbReference type="SMART" id="SM00672">
    <property type="entry name" value="CAP10"/>
    <property type="match status" value="1"/>
</dbReference>
<dbReference type="KEGG" id="slal:111653076"/>
<dbReference type="SMART" id="SM00557">
    <property type="entry name" value="IG_FLMN"/>
    <property type="match status" value="1"/>
</dbReference>
<comment type="similarity">
    <text evidence="2">Belongs to the KDELC family.</text>
</comment>
<sequence length="520" mass="59644">MVCERSADLVKPYESGLFCRVVIFIVFISINFGVCECEGISPEKCLIWGLGLNPDRVLPVRYFYIQAVNSKGENLTLSPGKDTFKVKISSLDKKEHIRIHVPPPLDREDGSFLVRYRLYGTALNGLKIDVLHNDAPVAMSPYIMQGPVYHEYCDCPEPDASAWRSVMQCPAEEPQILADFKSFPSVDLQYIRQEVPPRFSNRGGLIHYAIIDNQLYRRTLGKYTDFKMFSDEMLLSLTRKVRVPDVEFFINVGDWPMETRRSDAVPVLSWCGSTDTRDIVLPTYEVTHSTLEAMRGVTNDLLSVQGNTGPPWVNKTSQAFFRGRDSREERLQLVSLSKQNPELLDAGITGWFFFRDREKHVGKTPLVGFFDFFKYKYQVNVDGTVAAYRFPYLMLGSSLVLKQDSQYYEHFYSYLEAGTHYIPVKRNLSDLLEKIKWAKENDAEAQEMARVGQAAARELLQPSRLYCYYYRVLHMYSERQTGQPAQHADMELVPQPDDHTAACTCGRKSHKEEANTKDEL</sequence>
<dbReference type="InterPro" id="IPR051091">
    <property type="entry name" value="O-Glucosyltr/Glycosyltrsf_90"/>
</dbReference>
<name>A0A3B4WJW9_SERLL</name>
<evidence type="ECO:0000256" key="9">
    <source>
        <dbReference type="ARBA" id="ARBA00049246"/>
    </source>
</evidence>
<organism evidence="11 12">
    <name type="scientific">Seriola lalandi dorsalis</name>
    <dbReference type="NCBI Taxonomy" id="1841481"/>
    <lineage>
        <taxon>Eukaryota</taxon>
        <taxon>Metazoa</taxon>
        <taxon>Chordata</taxon>
        <taxon>Craniata</taxon>
        <taxon>Vertebrata</taxon>
        <taxon>Euteleostomi</taxon>
        <taxon>Actinopterygii</taxon>
        <taxon>Neopterygii</taxon>
        <taxon>Teleostei</taxon>
        <taxon>Neoteleostei</taxon>
        <taxon>Acanthomorphata</taxon>
        <taxon>Carangaria</taxon>
        <taxon>Carangiformes</taxon>
        <taxon>Carangidae</taxon>
        <taxon>Seriola</taxon>
    </lineage>
</organism>
<dbReference type="GO" id="GO:0007399">
    <property type="term" value="P:nervous system development"/>
    <property type="evidence" value="ECO:0007669"/>
    <property type="project" value="UniProtKB-ARBA"/>
</dbReference>
<dbReference type="AlphaFoldDB" id="A0A3B4WJW9"/>
<dbReference type="GeneID" id="111653076"/>
<reference evidence="11" key="1">
    <citation type="submission" date="2025-08" db="UniProtKB">
        <authorList>
            <consortium name="Ensembl"/>
        </authorList>
    </citation>
    <scope>IDENTIFICATION</scope>
</reference>
<feature type="domain" description="Glycosyl transferase CAP10" evidence="10">
    <location>
        <begin position="242"/>
        <end position="483"/>
    </location>
</feature>
<dbReference type="InterPro" id="IPR017868">
    <property type="entry name" value="Filamin/ABP280_repeat-like"/>
</dbReference>
<evidence type="ECO:0000313" key="12">
    <source>
        <dbReference type="Proteomes" id="UP000261360"/>
    </source>
</evidence>
<dbReference type="PANTHER" id="PTHR12203">
    <property type="entry name" value="KDEL LYS-ASP-GLU-LEU CONTAINING - RELATED"/>
    <property type="match status" value="1"/>
</dbReference>
<dbReference type="Gene3D" id="2.60.40.10">
    <property type="entry name" value="Immunoglobulins"/>
    <property type="match status" value="1"/>
</dbReference>
<dbReference type="InterPro" id="IPR013783">
    <property type="entry name" value="Ig-like_fold"/>
</dbReference>
<reference evidence="11" key="2">
    <citation type="submission" date="2025-09" db="UniProtKB">
        <authorList>
            <consortium name="Ensembl"/>
        </authorList>
    </citation>
    <scope>IDENTIFICATION</scope>
</reference>
<comment type="catalytic activity">
    <reaction evidence="9">
        <text>L-seryl-[EGF-like domain protein] + UDP-alpha-D-glucose = 3-O-(beta-D-glucosyl)-L-seryl-[EGF-like domain protein] + UDP + H(+)</text>
        <dbReference type="Rhea" id="RHEA:58116"/>
        <dbReference type="Rhea" id="RHEA-COMP:14610"/>
        <dbReference type="Rhea" id="RHEA-COMP:16010"/>
        <dbReference type="ChEBI" id="CHEBI:15378"/>
        <dbReference type="ChEBI" id="CHEBI:29999"/>
        <dbReference type="ChEBI" id="CHEBI:58223"/>
        <dbReference type="ChEBI" id="CHEBI:58885"/>
        <dbReference type="ChEBI" id="CHEBI:140576"/>
    </reaction>
</comment>
<keyword evidence="4" id="KW-0808">Transferase</keyword>
<dbReference type="GO" id="GO:0046527">
    <property type="term" value="F:glucosyltransferase activity"/>
    <property type="evidence" value="ECO:0007669"/>
    <property type="project" value="TreeGrafter"/>
</dbReference>
<dbReference type="Pfam" id="PF00630">
    <property type="entry name" value="Filamin"/>
    <property type="match status" value="1"/>
</dbReference>
<dbReference type="SUPFAM" id="SSF81296">
    <property type="entry name" value="E set domains"/>
    <property type="match status" value="1"/>
</dbReference>
<evidence type="ECO:0000256" key="2">
    <source>
        <dbReference type="ARBA" id="ARBA00006063"/>
    </source>
</evidence>
<evidence type="ECO:0000256" key="5">
    <source>
        <dbReference type="ARBA" id="ARBA00022729"/>
    </source>
</evidence>
<dbReference type="Proteomes" id="UP000261360">
    <property type="component" value="Unplaced"/>
</dbReference>
<dbReference type="PANTHER" id="PTHR12203:SF18">
    <property type="entry name" value="PROTEIN O-GLUCOSYLTRANSFERASE 3"/>
    <property type="match status" value="1"/>
</dbReference>
<evidence type="ECO:0000256" key="3">
    <source>
        <dbReference type="ARBA" id="ARBA00022676"/>
    </source>
</evidence>
<accession>A0A3B4WJW9</accession>
<keyword evidence="6" id="KW-0256">Endoplasmic reticulum</keyword>
<comment type="catalytic activity">
    <reaction evidence="8">
        <text>L-seryl-[EGF-like domain protein] + UDP-alpha-D-xylose = 3-O-(beta-D-xylosyl)-L-seryl-[EGF-like domain protein] + UDP + H(+)</text>
        <dbReference type="Rhea" id="RHEA:62016"/>
        <dbReference type="Rhea" id="RHEA-COMP:16010"/>
        <dbReference type="Rhea" id="RHEA-COMP:16011"/>
        <dbReference type="ChEBI" id="CHEBI:15378"/>
        <dbReference type="ChEBI" id="CHEBI:29999"/>
        <dbReference type="ChEBI" id="CHEBI:57632"/>
        <dbReference type="ChEBI" id="CHEBI:58223"/>
        <dbReference type="ChEBI" id="CHEBI:132085"/>
    </reaction>
</comment>
<evidence type="ECO:0000256" key="8">
    <source>
        <dbReference type="ARBA" id="ARBA00047553"/>
    </source>
</evidence>
<evidence type="ECO:0000259" key="10">
    <source>
        <dbReference type="SMART" id="SM00672"/>
    </source>
</evidence>
<dbReference type="InterPro" id="IPR014756">
    <property type="entry name" value="Ig_E-set"/>
</dbReference>
<dbReference type="OrthoDB" id="541052at2759"/>
<evidence type="ECO:0000256" key="6">
    <source>
        <dbReference type="ARBA" id="ARBA00022824"/>
    </source>
</evidence>
<protein>
    <submittedName>
        <fullName evidence="11">Protein O-glucosyltransferase 3</fullName>
    </submittedName>
</protein>
<evidence type="ECO:0000256" key="7">
    <source>
        <dbReference type="ARBA" id="ARBA00023180"/>
    </source>
</evidence>
<comment type="pathway">
    <text evidence="1">Protein modification; protein glycosylation.</text>
</comment>
<dbReference type="Pfam" id="PF05686">
    <property type="entry name" value="Glyco_transf_90"/>
    <property type="match status" value="1"/>
</dbReference>
<keyword evidence="12" id="KW-1185">Reference proteome</keyword>
<dbReference type="FunFam" id="2.60.40.10:FF:000419">
    <property type="entry name" value="KDEL (Lys-Asp-Glu-Leu) containing 1"/>
    <property type="match status" value="1"/>
</dbReference>
<dbReference type="InterPro" id="IPR006598">
    <property type="entry name" value="CAP10"/>
</dbReference>
<proteinExistence type="inferred from homology"/>
<dbReference type="GeneTree" id="ENSGT00940000159028"/>
<dbReference type="InterPro" id="IPR001298">
    <property type="entry name" value="Filamin/ABP280_rpt"/>
</dbReference>
<keyword evidence="3" id="KW-0328">Glycosyltransferase</keyword>
<dbReference type="CTD" id="143888"/>
<keyword evidence="7" id="KW-0325">Glycoprotein</keyword>
<dbReference type="RefSeq" id="XP_023259302.1">
    <property type="nucleotide sequence ID" value="XM_023403534.1"/>
</dbReference>
<dbReference type="Ensembl" id="ENSSLDT00000005064.1">
    <property type="protein sequence ID" value="ENSSLDP00000004904.1"/>
    <property type="gene ID" value="ENSSLDG00000003899.1"/>
</dbReference>
<keyword evidence="5" id="KW-0732">Signal</keyword>
<evidence type="ECO:0000313" key="11">
    <source>
        <dbReference type="Ensembl" id="ENSSLDP00000004904.1"/>
    </source>
</evidence>